<dbReference type="GO" id="GO:0030145">
    <property type="term" value="F:manganese ion binding"/>
    <property type="evidence" value="ECO:0007669"/>
    <property type="project" value="InterPro"/>
</dbReference>
<dbReference type="PIRSF" id="PIRSF016557">
    <property type="entry name" value="Caps_synth_CpsB"/>
    <property type="match status" value="1"/>
</dbReference>
<reference evidence="2" key="1">
    <citation type="submission" date="2016-10" db="EMBL/GenBank/DDBJ databases">
        <authorList>
            <person name="de Groot N.N."/>
        </authorList>
    </citation>
    <scope>NUCLEOTIDE SEQUENCE</scope>
</reference>
<proteinExistence type="predicted"/>
<evidence type="ECO:0000313" key="2">
    <source>
        <dbReference type="EMBL" id="SFV60053.1"/>
    </source>
</evidence>
<accession>A0A1W1C2R5</accession>
<organism evidence="2">
    <name type="scientific">hydrothermal vent metagenome</name>
    <dbReference type="NCBI Taxonomy" id="652676"/>
    <lineage>
        <taxon>unclassified sequences</taxon>
        <taxon>metagenomes</taxon>
        <taxon>ecological metagenomes</taxon>
    </lineage>
</organism>
<dbReference type="Pfam" id="PF19567">
    <property type="entry name" value="CpsB_CapC"/>
    <property type="match status" value="1"/>
</dbReference>
<dbReference type="AlphaFoldDB" id="A0A1W1C2R5"/>
<name>A0A1W1C2R5_9ZZZZ</name>
<dbReference type="GO" id="GO:0004725">
    <property type="term" value="F:protein tyrosine phosphatase activity"/>
    <property type="evidence" value="ECO:0007669"/>
    <property type="project" value="UniProtKB-EC"/>
</dbReference>
<evidence type="ECO:0000256" key="1">
    <source>
        <dbReference type="ARBA" id="ARBA00022801"/>
    </source>
</evidence>
<dbReference type="Gene3D" id="3.20.20.140">
    <property type="entry name" value="Metal-dependent hydrolases"/>
    <property type="match status" value="1"/>
</dbReference>
<dbReference type="SUPFAM" id="SSF89550">
    <property type="entry name" value="PHP domain-like"/>
    <property type="match status" value="1"/>
</dbReference>
<keyword evidence="1 2" id="KW-0378">Hydrolase</keyword>
<gene>
    <name evidence="2" type="ORF">MNB_SV-3-692</name>
</gene>
<sequence length="243" mass="27755">MIFPFLSTLKVEKSILKVDMHSHLIPGIDDGAKDIDESLLLLKGLSDAGYEKVITTPHIMLDSYRNGRDNIMEGLQKLQEAALKRGIDIIIEAGAEYYLDDGFEVHLKRGNLLTLGDNYILFETSYVAKPLQFEEMVFAISSAGYQPVLAHPERYRYIQNNANEYKRMQELGIIFQVNINSLGGHYGKDAQKKALFLSKEGMIGFLGSDIHHYRQIETLIALQKSKTYQNIFRYNTILNDRLF</sequence>
<dbReference type="InterPro" id="IPR016195">
    <property type="entry name" value="Pol/histidinol_Pase-like"/>
</dbReference>
<dbReference type="PANTHER" id="PTHR39181:SF1">
    <property type="entry name" value="TYROSINE-PROTEIN PHOSPHATASE YWQE"/>
    <property type="match status" value="1"/>
</dbReference>
<protein>
    <submittedName>
        <fullName evidence="2">Capsular polysaccharide synthesis enzyme Cap8C Manganese-dependent protein-tyrosine phosphatase</fullName>
        <ecNumber evidence="2">3.1.3.48</ecNumber>
    </submittedName>
</protein>
<dbReference type="PANTHER" id="PTHR39181">
    <property type="entry name" value="TYROSINE-PROTEIN PHOSPHATASE YWQE"/>
    <property type="match status" value="1"/>
</dbReference>
<dbReference type="EMBL" id="FPHI01000021">
    <property type="protein sequence ID" value="SFV60053.1"/>
    <property type="molecule type" value="Genomic_DNA"/>
</dbReference>
<dbReference type="InterPro" id="IPR016667">
    <property type="entry name" value="Caps_polysacc_synth_CpsB/CapC"/>
</dbReference>
<dbReference type="EC" id="3.1.3.48" evidence="2"/>